<dbReference type="SUPFAM" id="SSF56672">
    <property type="entry name" value="DNA/RNA polymerases"/>
    <property type="match status" value="1"/>
</dbReference>
<name>A0A4D6FFD1_9AGAR</name>
<dbReference type="RefSeq" id="YP_009631581.1">
    <property type="nucleotide sequence ID" value="NC_042229.1"/>
</dbReference>
<geneLocation type="mitochondrion" evidence="2"/>
<evidence type="ECO:0000259" key="1">
    <source>
        <dbReference type="Pfam" id="PF00940"/>
    </source>
</evidence>
<organism evidence="2">
    <name type="scientific">Armillaria sinapina</name>
    <dbReference type="NCBI Taxonomy" id="64372"/>
    <lineage>
        <taxon>Eukaryota</taxon>
        <taxon>Fungi</taxon>
        <taxon>Dikarya</taxon>
        <taxon>Basidiomycota</taxon>
        <taxon>Agaricomycotina</taxon>
        <taxon>Agaricomycetes</taxon>
        <taxon>Agaricomycetidae</taxon>
        <taxon>Agaricales</taxon>
        <taxon>Marasmiineae</taxon>
        <taxon>Physalacriaceae</taxon>
        <taxon>Armillaria</taxon>
    </lineage>
</organism>
<protein>
    <submittedName>
        <fullName evidence="2">RNA polymerase</fullName>
    </submittedName>
</protein>
<sequence>MSFFVKKVVLKIIPSFLSLKNYFNDMLDILELLELPLYWITPAGMKIQMSDQIFLRKQIKNKFLKNSNPITIMIPTENINYKDIKIGLMPNLIHSMDGANIHLLIHYIKLLNIDLNLYTIHDCFAGDYLNMNLLENLVKKSFIDLYFKKDYLIQLDNNLKSQIVLRLQFIKIIQIQHLFIWS</sequence>
<dbReference type="AlphaFoldDB" id="A0A4D6FFD1"/>
<dbReference type="InterPro" id="IPR043502">
    <property type="entry name" value="DNA/RNA_pol_sf"/>
</dbReference>
<proteinExistence type="predicted"/>
<dbReference type="EMBL" id="MH282847">
    <property type="protein sequence ID" value="QCB16361.1"/>
    <property type="molecule type" value="Genomic_DNA"/>
</dbReference>
<dbReference type="InterPro" id="IPR046950">
    <property type="entry name" value="DNA-dir_Rpol_C_phage-type"/>
</dbReference>
<dbReference type="Pfam" id="PF00940">
    <property type="entry name" value="RNA_pol"/>
    <property type="match status" value="1"/>
</dbReference>
<feature type="domain" description="DNA-directed RNA polymerase C-terminal" evidence="1">
    <location>
        <begin position="34"/>
        <end position="170"/>
    </location>
</feature>
<accession>A0A4D6FFD1</accession>
<dbReference type="Gene3D" id="3.30.70.370">
    <property type="match status" value="1"/>
</dbReference>
<reference evidence="2" key="1">
    <citation type="journal article" date="2019" name="BMC Genomics">
        <title>Mobile genetic elements explain size variation in the mitochondrial genomes of four closely-related Armillaria species.</title>
        <authorList>
            <person name="Kolesnikova A.I."/>
            <person name="Putintseva Y.A."/>
            <person name="Simonov E.P."/>
            <person name="Biriukov V.V."/>
            <person name="Oreshkova N.V."/>
            <person name="Pavlov I.N."/>
            <person name="Sharov V.V."/>
            <person name="Kuzmin D.A."/>
            <person name="Anderson J.B."/>
            <person name="Krutovsky K.V."/>
        </authorList>
    </citation>
    <scope>NUCLEOTIDE SEQUENCE</scope>
</reference>
<dbReference type="GeneID" id="40135491"/>
<evidence type="ECO:0000313" key="2">
    <source>
        <dbReference type="EMBL" id="QCB16361.1"/>
    </source>
</evidence>
<keyword evidence="2" id="KW-0496">Mitochondrion</keyword>
<gene>
    <name evidence="2" type="primary">rpo</name>
</gene>